<dbReference type="Pfam" id="PF01814">
    <property type="entry name" value="Hemerythrin"/>
    <property type="match status" value="1"/>
</dbReference>
<evidence type="ECO:0000313" key="5">
    <source>
        <dbReference type="Proteomes" id="UP000515561"/>
    </source>
</evidence>
<evidence type="ECO:0000256" key="3">
    <source>
        <dbReference type="ARBA" id="ARBA00023004"/>
    </source>
</evidence>
<dbReference type="EMBL" id="AP023367">
    <property type="protein sequence ID" value="BCJ93298.1"/>
    <property type="molecule type" value="Genomic_DNA"/>
</dbReference>
<dbReference type="InterPro" id="IPR035938">
    <property type="entry name" value="Hemerythrin-like_sf"/>
</dbReference>
<reference evidence="4 5" key="1">
    <citation type="journal article" date="2016" name="Int. J. Syst. Evol. Microbiol.">
        <title>Descriptions of Anaerotaenia torta gen. nov., sp. nov. and Anaerocolumna cellulosilytica gen. nov., sp. nov. isolated from a methanogenic reactor of cattle waste.</title>
        <authorList>
            <person name="Uek A."/>
            <person name="Ohtaki Y."/>
            <person name="Kaku N."/>
            <person name="Ueki K."/>
        </authorList>
    </citation>
    <scope>NUCLEOTIDE SEQUENCE [LARGE SCALE GENOMIC DNA]</scope>
    <source>
        <strain evidence="4 5">SN021</strain>
    </source>
</reference>
<dbReference type="NCBIfam" id="TIGR02481">
    <property type="entry name" value="hemeryth_dom"/>
    <property type="match status" value="1"/>
</dbReference>
<gene>
    <name evidence="4" type="ORF">acsn021_08670</name>
</gene>
<dbReference type="CDD" id="cd12107">
    <property type="entry name" value="Hemerythrin"/>
    <property type="match status" value="1"/>
</dbReference>
<protein>
    <submittedName>
        <fullName evidence="4">Uncharacterized protein</fullName>
    </submittedName>
</protein>
<dbReference type="InterPro" id="IPR050669">
    <property type="entry name" value="Hemerythrin"/>
</dbReference>
<dbReference type="InterPro" id="IPR012312">
    <property type="entry name" value="Hemerythrin-like"/>
</dbReference>
<evidence type="ECO:0000256" key="1">
    <source>
        <dbReference type="ARBA" id="ARBA00010587"/>
    </source>
</evidence>
<comment type="similarity">
    <text evidence="1">Belongs to the hemerythrin family.</text>
</comment>
<dbReference type="GO" id="GO:0046872">
    <property type="term" value="F:metal ion binding"/>
    <property type="evidence" value="ECO:0007669"/>
    <property type="project" value="UniProtKB-KW"/>
</dbReference>
<evidence type="ECO:0000256" key="2">
    <source>
        <dbReference type="ARBA" id="ARBA00022723"/>
    </source>
</evidence>
<keyword evidence="3" id="KW-0408">Iron</keyword>
<dbReference type="PANTHER" id="PTHR37164">
    <property type="entry name" value="BACTERIOHEMERYTHRIN"/>
    <property type="match status" value="1"/>
</dbReference>
<dbReference type="Proteomes" id="UP000515561">
    <property type="component" value="Chromosome"/>
</dbReference>
<dbReference type="KEGG" id="acel:acsn021_08670"/>
<dbReference type="AlphaFoldDB" id="A0A6S6R2P0"/>
<dbReference type="SUPFAM" id="SSF47188">
    <property type="entry name" value="Hemerythrin-like"/>
    <property type="match status" value="1"/>
</dbReference>
<proteinExistence type="inferred from homology"/>
<keyword evidence="5" id="KW-1185">Reference proteome</keyword>
<accession>A0A6S6R2P0</accession>
<organism evidence="4 5">
    <name type="scientific">Anaerocolumna cellulosilytica</name>
    <dbReference type="NCBI Taxonomy" id="433286"/>
    <lineage>
        <taxon>Bacteria</taxon>
        <taxon>Bacillati</taxon>
        <taxon>Bacillota</taxon>
        <taxon>Clostridia</taxon>
        <taxon>Lachnospirales</taxon>
        <taxon>Lachnospiraceae</taxon>
        <taxon>Anaerocolumna</taxon>
    </lineage>
</organism>
<dbReference type="PANTHER" id="PTHR37164:SF1">
    <property type="entry name" value="BACTERIOHEMERYTHRIN"/>
    <property type="match status" value="1"/>
</dbReference>
<dbReference type="InterPro" id="IPR012827">
    <property type="entry name" value="Hemerythrin_metal-bd"/>
</dbReference>
<dbReference type="Gene3D" id="1.20.120.50">
    <property type="entry name" value="Hemerythrin-like"/>
    <property type="match status" value="1"/>
</dbReference>
<evidence type="ECO:0000313" key="4">
    <source>
        <dbReference type="EMBL" id="BCJ93298.1"/>
    </source>
</evidence>
<keyword evidence="2" id="KW-0479">Metal-binding</keyword>
<name>A0A6S6R2P0_9FIRM</name>
<sequence length="137" mass="16492">MINWNFLFLVDNDFDYKLRKLIETILENVFLLNADTCHNMCEILIGLREFIENHLEYEEKIMNTVDYPTRDEHIEKHNELRKELFQIHSETDNSIEVVNDRLSYVIEWLSLHIVDSDNLLSKYLNNHKINPDKLKIS</sequence>
<dbReference type="RefSeq" id="WP_184090253.1">
    <property type="nucleotide sequence ID" value="NZ_AP023367.1"/>
</dbReference>